<dbReference type="PANTHER" id="PTHR47967:SF30">
    <property type="entry name" value="PEPTIDASE A1 DOMAIN-CONTAINING PROTEIN"/>
    <property type="match status" value="1"/>
</dbReference>
<gene>
    <name evidence="9" type="ORF">URODEC1_LOCUS56192</name>
</gene>
<dbReference type="PROSITE" id="PS51767">
    <property type="entry name" value="PEPTIDASE_A1"/>
    <property type="match status" value="1"/>
</dbReference>
<keyword evidence="10" id="KW-1185">Reference proteome</keyword>
<organism evidence="9 10">
    <name type="scientific">Urochloa decumbens</name>
    <dbReference type="NCBI Taxonomy" id="240449"/>
    <lineage>
        <taxon>Eukaryota</taxon>
        <taxon>Viridiplantae</taxon>
        <taxon>Streptophyta</taxon>
        <taxon>Embryophyta</taxon>
        <taxon>Tracheophyta</taxon>
        <taxon>Spermatophyta</taxon>
        <taxon>Magnoliopsida</taxon>
        <taxon>Liliopsida</taxon>
        <taxon>Poales</taxon>
        <taxon>Poaceae</taxon>
        <taxon>PACMAD clade</taxon>
        <taxon>Panicoideae</taxon>
        <taxon>Panicodae</taxon>
        <taxon>Paniceae</taxon>
        <taxon>Melinidinae</taxon>
        <taxon>Urochloa</taxon>
    </lineage>
</organism>
<dbReference type="InterPro" id="IPR032861">
    <property type="entry name" value="TAXi_N"/>
</dbReference>
<keyword evidence="7" id="KW-0732">Signal</keyword>
<feature type="signal peptide" evidence="7">
    <location>
        <begin position="1"/>
        <end position="25"/>
    </location>
</feature>
<dbReference type="FunFam" id="2.40.70.10:FF:000033">
    <property type="entry name" value="Aspartyl protease family protein"/>
    <property type="match status" value="1"/>
</dbReference>
<dbReference type="InterPro" id="IPR001461">
    <property type="entry name" value="Aspartic_peptidase_A1"/>
</dbReference>
<dbReference type="InterPro" id="IPR032799">
    <property type="entry name" value="TAXi_C"/>
</dbReference>
<dbReference type="InterPro" id="IPR021109">
    <property type="entry name" value="Peptidase_aspartic_dom_sf"/>
</dbReference>
<proteinExistence type="inferred from homology"/>
<evidence type="ECO:0000256" key="1">
    <source>
        <dbReference type="ARBA" id="ARBA00007447"/>
    </source>
</evidence>
<dbReference type="Proteomes" id="UP001497457">
    <property type="component" value="Chromosome 21rd"/>
</dbReference>
<dbReference type="SUPFAM" id="SSF50630">
    <property type="entry name" value="Acid proteases"/>
    <property type="match status" value="1"/>
</dbReference>
<dbReference type="PRINTS" id="PR00792">
    <property type="entry name" value="PEPSIN"/>
</dbReference>
<feature type="active site" evidence="6">
    <location>
        <position position="300"/>
    </location>
</feature>
<dbReference type="InterPro" id="IPR034161">
    <property type="entry name" value="Pepsin-like_plant"/>
</dbReference>
<dbReference type="CDD" id="cd05476">
    <property type="entry name" value="pepsin_A_like_plant"/>
    <property type="match status" value="1"/>
</dbReference>
<evidence type="ECO:0000256" key="7">
    <source>
        <dbReference type="SAM" id="SignalP"/>
    </source>
</evidence>
<dbReference type="GO" id="GO:0004190">
    <property type="term" value="F:aspartic-type endopeptidase activity"/>
    <property type="evidence" value="ECO:0007669"/>
    <property type="project" value="UniProtKB-KW"/>
</dbReference>
<feature type="domain" description="Peptidase A1" evidence="8">
    <location>
        <begin position="82"/>
        <end position="415"/>
    </location>
</feature>
<protein>
    <recommendedName>
        <fullName evidence="8">Peptidase A1 domain-containing protein</fullName>
    </recommendedName>
</protein>
<dbReference type="InterPro" id="IPR051708">
    <property type="entry name" value="Plant_Aspart_Prot_A1"/>
</dbReference>
<feature type="chain" id="PRO_5044820893" description="Peptidase A1 domain-containing protein" evidence="7">
    <location>
        <begin position="26"/>
        <end position="422"/>
    </location>
</feature>
<dbReference type="Pfam" id="PF14543">
    <property type="entry name" value="TAXi_N"/>
    <property type="match status" value="1"/>
</dbReference>
<sequence length="422" mass="44019">MPVKIGLLALMASLLVAAAVPQAISERPGFRATLIRREKAINFTRAMQQSHERLSMFTARLDAAAGRVSTQTPLRWDGAGAYDMEFSMGTPPQKLTALADTGSDLIWAKCGACASCAPQGSPSYYPDKSSSFSKLPCSSDGLCGALKSESVVTCGAGGAECDYKYSYGLANDGHHYTKGYMGTETFTLGGAAAPGVGFGCTNMSEGNYGTGSGLVGLGRGKVSLVSQLDVGAFSYCLAPDTSKASPLLFGPMASLSGPGVQTTPLLPSNVFYGVNLKSITIGGATTTPGTDASDGGIVFDSGTTLTFLADPAYTAAKAALLSQMTALPRASDRDGFEACFQDSDSGGSVDVPTMVLHFDGADMDLPPANYFQEVAEGVLCWIVQPSHSRTSIIGNIMQMNYHVRHDLEKSVLSFQPANCDSL</sequence>
<dbReference type="GO" id="GO:0006508">
    <property type="term" value="P:proteolysis"/>
    <property type="evidence" value="ECO:0007669"/>
    <property type="project" value="UniProtKB-KW"/>
</dbReference>
<dbReference type="InterPro" id="IPR033121">
    <property type="entry name" value="PEPTIDASE_A1"/>
</dbReference>
<keyword evidence="2" id="KW-0645">Protease</keyword>
<name>A0ABC9APM3_9POAL</name>
<evidence type="ECO:0000256" key="4">
    <source>
        <dbReference type="ARBA" id="ARBA00022801"/>
    </source>
</evidence>
<evidence type="ECO:0000313" key="9">
    <source>
        <dbReference type="EMBL" id="CAL4981547.1"/>
    </source>
</evidence>
<reference evidence="9 10" key="2">
    <citation type="submission" date="2024-10" db="EMBL/GenBank/DDBJ databases">
        <authorList>
            <person name="Ryan C."/>
        </authorList>
    </citation>
    <scope>NUCLEOTIDE SEQUENCE [LARGE SCALE GENOMIC DNA]</scope>
</reference>
<dbReference type="Gene3D" id="2.40.70.10">
    <property type="entry name" value="Acid Proteases"/>
    <property type="match status" value="2"/>
</dbReference>
<feature type="active site" evidence="6">
    <location>
        <position position="100"/>
    </location>
</feature>
<comment type="similarity">
    <text evidence="1">Belongs to the peptidase A1 family.</text>
</comment>
<keyword evidence="4" id="KW-0378">Hydrolase</keyword>
<evidence type="ECO:0000256" key="2">
    <source>
        <dbReference type="ARBA" id="ARBA00022670"/>
    </source>
</evidence>
<evidence type="ECO:0000256" key="5">
    <source>
        <dbReference type="ARBA" id="ARBA00023180"/>
    </source>
</evidence>
<evidence type="ECO:0000256" key="3">
    <source>
        <dbReference type="ARBA" id="ARBA00022750"/>
    </source>
</evidence>
<evidence type="ECO:0000259" key="8">
    <source>
        <dbReference type="PROSITE" id="PS51767"/>
    </source>
</evidence>
<keyword evidence="3" id="KW-0064">Aspartyl protease</keyword>
<dbReference type="EMBL" id="OZ075131">
    <property type="protein sequence ID" value="CAL4981547.1"/>
    <property type="molecule type" value="Genomic_DNA"/>
</dbReference>
<evidence type="ECO:0000313" key="10">
    <source>
        <dbReference type="Proteomes" id="UP001497457"/>
    </source>
</evidence>
<dbReference type="AlphaFoldDB" id="A0ABC9APM3"/>
<keyword evidence="5" id="KW-0325">Glycoprotein</keyword>
<dbReference type="PANTHER" id="PTHR47967">
    <property type="entry name" value="OS07G0603500 PROTEIN-RELATED"/>
    <property type="match status" value="1"/>
</dbReference>
<accession>A0ABC9APM3</accession>
<evidence type="ECO:0000256" key="6">
    <source>
        <dbReference type="PIRSR" id="PIRSR601461-1"/>
    </source>
</evidence>
<dbReference type="Pfam" id="PF14541">
    <property type="entry name" value="TAXi_C"/>
    <property type="match status" value="1"/>
</dbReference>
<reference evidence="10" key="1">
    <citation type="submission" date="2024-06" db="EMBL/GenBank/DDBJ databases">
        <authorList>
            <person name="Ryan C."/>
        </authorList>
    </citation>
    <scope>NUCLEOTIDE SEQUENCE [LARGE SCALE GENOMIC DNA]</scope>
</reference>